<evidence type="ECO:0000313" key="4">
    <source>
        <dbReference type="Proteomes" id="UP001173465"/>
    </source>
</evidence>
<organism evidence="3 4">
    <name type="scientific">Thiopseudomonas alkaliphila</name>
    <dbReference type="NCBI Taxonomy" id="1697053"/>
    <lineage>
        <taxon>Bacteria</taxon>
        <taxon>Pseudomonadati</taxon>
        <taxon>Pseudomonadota</taxon>
        <taxon>Gammaproteobacteria</taxon>
        <taxon>Pseudomonadales</taxon>
        <taxon>Pseudomonadaceae</taxon>
        <taxon>Thiopseudomonas</taxon>
    </lineage>
</organism>
<dbReference type="GO" id="GO:0004386">
    <property type="term" value="F:helicase activity"/>
    <property type="evidence" value="ECO:0007669"/>
    <property type="project" value="InterPro"/>
</dbReference>
<reference evidence="3" key="2">
    <citation type="journal article" date="2022" name="Sci. Total Environ.">
        <title>Prevalence, transmission, and molecular epidemiology of tet(X)-positive bacteria among humans, animals, and environmental niches in China: An epidemiological, and genomic-based study.</title>
        <authorList>
            <person name="Dong N."/>
            <person name="Zeng Y."/>
            <person name="Cai C."/>
            <person name="Sun C."/>
            <person name="Lu J."/>
            <person name="Liu C."/>
            <person name="Zhou H."/>
            <person name="Sun Q."/>
            <person name="Shu L."/>
            <person name="Wang H."/>
            <person name="Wang Y."/>
            <person name="Wang S."/>
            <person name="Wu C."/>
            <person name="Chan E.W."/>
            <person name="Chen G."/>
            <person name="Shen Z."/>
            <person name="Chen S."/>
            <person name="Zhang R."/>
        </authorList>
    </citation>
    <scope>NUCLEOTIDE SEQUENCE</scope>
    <source>
        <strain evidence="3">DF46-2-2</strain>
    </source>
</reference>
<dbReference type="PANTHER" id="PTHR10887:SF495">
    <property type="entry name" value="HELICASE SENATAXIN ISOFORM X1-RELATED"/>
    <property type="match status" value="1"/>
</dbReference>
<accession>A0AAW7DT40</accession>
<dbReference type="Pfam" id="PF13087">
    <property type="entry name" value="AAA_12"/>
    <property type="match status" value="1"/>
</dbReference>
<reference evidence="3" key="1">
    <citation type="submission" date="2020-06" db="EMBL/GenBank/DDBJ databases">
        <authorList>
            <person name="Dong N."/>
        </authorList>
    </citation>
    <scope>NUCLEOTIDE SEQUENCE</scope>
    <source>
        <strain evidence="3">DF46-2-2</strain>
    </source>
</reference>
<dbReference type="CDD" id="cd18808">
    <property type="entry name" value="SF1_C_Upf1"/>
    <property type="match status" value="1"/>
</dbReference>
<dbReference type="InterPro" id="IPR045055">
    <property type="entry name" value="DNA2/NAM7-like"/>
</dbReference>
<name>A0AAW7DT40_9GAMM</name>
<dbReference type="RefSeq" id="WP_286594518.1">
    <property type="nucleotide sequence ID" value="NZ_JACANB010000013.1"/>
</dbReference>
<evidence type="ECO:0000313" key="3">
    <source>
        <dbReference type="EMBL" id="MDM1697267.1"/>
    </source>
</evidence>
<dbReference type="Gene3D" id="3.40.50.300">
    <property type="entry name" value="P-loop containing nucleotide triphosphate hydrolases"/>
    <property type="match status" value="3"/>
</dbReference>
<dbReference type="SMART" id="SM00382">
    <property type="entry name" value="AAA"/>
    <property type="match status" value="1"/>
</dbReference>
<proteinExistence type="predicted"/>
<protein>
    <submittedName>
        <fullName evidence="3">AAA family ATPase</fullName>
    </submittedName>
</protein>
<dbReference type="InterPro" id="IPR003593">
    <property type="entry name" value="AAA+_ATPase"/>
</dbReference>
<evidence type="ECO:0000259" key="2">
    <source>
        <dbReference type="SMART" id="SM00382"/>
    </source>
</evidence>
<dbReference type="EMBL" id="JACANB010000013">
    <property type="protein sequence ID" value="MDM1697267.1"/>
    <property type="molecule type" value="Genomic_DNA"/>
</dbReference>
<dbReference type="PANTHER" id="PTHR10887">
    <property type="entry name" value="DNA2/NAM7 HELICASE FAMILY"/>
    <property type="match status" value="1"/>
</dbReference>
<dbReference type="Proteomes" id="UP001173465">
    <property type="component" value="Unassembled WGS sequence"/>
</dbReference>
<dbReference type="InterPro" id="IPR041677">
    <property type="entry name" value="DNA2/NAM7_AAA_11"/>
</dbReference>
<dbReference type="Pfam" id="PF13086">
    <property type="entry name" value="AAA_11"/>
    <property type="match status" value="1"/>
</dbReference>
<feature type="region of interest" description="Disordered" evidence="1">
    <location>
        <begin position="365"/>
        <end position="389"/>
    </location>
</feature>
<dbReference type="SUPFAM" id="SSF52540">
    <property type="entry name" value="P-loop containing nucleoside triphosphate hydrolases"/>
    <property type="match status" value="1"/>
</dbReference>
<feature type="compositionally biased region" description="Polar residues" evidence="1">
    <location>
        <begin position="366"/>
        <end position="375"/>
    </location>
</feature>
<dbReference type="AlphaFoldDB" id="A0AAW7DT40"/>
<dbReference type="InterPro" id="IPR041679">
    <property type="entry name" value="DNA2/NAM7-like_C"/>
</dbReference>
<sequence length="1181" mass="132913">MRFKQLNIEISHTFWIEPLESKGLSFAQGDLGQLRLSSRTGKLQLIIKGKLFAITLREPVLFNEIALGFDRANANLVEISRVHHQKDWPQERMQIELALASFNGPEIELGPVDIALDPRALEQAQAAELGKNFDDIKLALEQRCTLSLTDEPEEQYAIAVLGEGALDQLKQIERNESDITSIDEALQQEIKSGLILLGDNLQLAVQQYSAVEFDYLGVRKLVTRSHRAPTRTLRLVRLQLSFSEQQQQMALLATQQLSKIIADQKGYLSTWDRYGESEGEQLLKRARDIGRIEVTPESFEISGEAGNQLSVYVDRDLRNLLTTQDSLLMVSPETPVIHLDDPEMGWQAFSMQMLEDYKAKKGFDSGLSSWEQQPNAEHEDAEQGSSKQAVSEQNQFLEIISIEQNRIVIKGVEKPSDKMTLVQSILGDQVQVERRMAARNAIVEGKSAMPHLGLLIEEGGLLPSGRAQRPDIKPLTSFVKTKIFPKNPPTEIQKKAIKIALNTPDITIIQGPPGTGKTTVITAIIERLNQELDKSKSVQGDILVSGYQHDAVENLLSRLSVNDLPAIKFGQRSGEQEQSNSTDIKLDEWRLKTVEKIYQHAPELKESIAYLQLEHDAIAYAARPSDSAALRLVNKAKALVTGIPGADKLINLLKALSRDLASQHLSEQQEGVRLLRALRLSKPAFMDDGATRAAALVAWLNKQGITIDAAYLKTLQQAMIWRPENDLDFLPQLKEVKQQLLKQFTPRPQLKRVLAREDVQLAIQDALDLLQDNSRQQSKNRALIEYLSDLEGNPYLVQEALAEYNLVYGATTGQSEGEVIRRFKSKSGDGKGYLQYGTVIVDEAARASPRDLMIPMVQAKDRIILVGDHRQLPHMIDESLLEQMEKESEDANDHQDGRDQFNQHIKQSMFEYLFNRAKQLEQQDGKPRTITLDAQYRSHPLLGEFASEQFYEPYGEGYQSPLPASHFSQQLEGIEDKAAVWLDAPARLGAEERNASKSRFRKAEAELIAKQLKQWIDSEQGKGLSFGVISFYKAQVNEVMKALAKYQITEQDEEGNYVIAKDYQMLFDNDGKPIEERLRIGTVDSFQGMEFDVVFLSMVRSQPDNSKLLQERDVSAKQQQRVFGHLMSKSRLCVSVTRQKKVLVLVGDSQLVQSPLAEQAVPELQAFYKLCKNHSQGVLLT</sequence>
<gene>
    <name evidence="3" type="ORF">HX099_11455</name>
</gene>
<evidence type="ECO:0000256" key="1">
    <source>
        <dbReference type="SAM" id="MobiDB-lite"/>
    </source>
</evidence>
<feature type="domain" description="AAA+ ATPase" evidence="2">
    <location>
        <begin position="503"/>
        <end position="956"/>
    </location>
</feature>
<dbReference type="InterPro" id="IPR047187">
    <property type="entry name" value="SF1_C_Upf1"/>
</dbReference>
<dbReference type="InterPro" id="IPR027417">
    <property type="entry name" value="P-loop_NTPase"/>
</dbReference>
<comment type="caution">
    <text evidence="3">The sequence shown here is derived from an EMBL/GenBank/DDBJ whole genome shotgun (WGS) entry which is preliminary data.</text>
</comment>